<reference evidence="2 3" key="2">
    <citation type="submission" date="2018-11" db="EMBL/GenBank/DDBJ databases">
        <authorList>
            <consortium name="Pathogen Informatics"/>
        </authorList>
    </citation>
    <scope>NUCLEOTIDE SEQUENCE [LARGE SCALE GENOMIC DNA]</scope>
    <source>
        <strain evidence="2 3">NST_G2</strain>
    </source>
</reference>
<proteinExistence type="predicted"/>
<accession>A0A183TCH0</accession>
<name>A0A183TCH0_SCHSO</name>
<feature type="compositionally biased region" description="Polar residues" evidence="1">
    <location>
        <begin position="24"/>
        <end position="38"/>
    </location>
</feature>
<protein>
    <submittedName>
        <fullName evidence="2 4">Uncharacterized protein</fullName>
    </submittedName>
</protein>
<evidence type="ECO:0000313" key="4">
    <source>
        <dbReference type="WBParaSite" id="SSLN_0001470601-mRNA-1"/>
    </source>
</evidence>
<reference evidence="4" key="1">
    <citation type="submission" date="2016-06" db="UniProtKB">
        <authorList>
            <consortium name="WormBaseParasite"/>
        </authorList>
    </citation>
    <scope>IDENTIFICATION</scope>
</reference>
<dbReference type="WBParaSite" id="SSLN_0001470601-mRNA-1">
    <property type="protein sequence ID" value="SSLN_0001470601-mRNA-1"/>
    <property type="gene ID" value="SSLN_0001470601"/>
</dbReference>
<sequence length="88" mass="9831">MHEKAGRSPAEKLRQKAPAGGTLATPQRRSNVGVQGSLSLREAMPFPRLVHVTRRPRPESKSLLGHMIRPRKRERQRSCAAARPPVCM</sequence>
<organism evidence="4">
    <name type="scientific">Schistocephalus solidus</name>
    <name type="common">Tapeworm</name>
    <dbReference type="NCBI Taxonomy" id="70667"/>
    <lineage>
        <taxon>Eukaryota</taxon>
        <taxon>Metazoa</taxon>
        <taxon>Spiralia</taxon>
        <taxon>Lophotrochozoa</taxon>
        <taxon>Platyhelminthes</taxon>
        <taxon>Cestoda</taxon>
        <taxon>Eucestoda</taxon>
        <taxon>Diphyllobothriidea</taxon>
        <taxon>Diphyllobothriidae</taxon>
        <taxon>Schistocephalus</taxon>
    </lineage>
</organism>
<feature type="region of interest" description="Disordered" evidence="1">
    <location>
        <begin position="53"/>
        <end position="88"/>
    </location>
</feature>
<dbReference type="AlphaFoldDB" id="A0A183TCH0"/>
<dbReference type="EMBL" id="UYSU01038705">
    <property type="protein sequence ID" value="VDM00554.1"/>
    <property type="molecule type" value="Genomic_DNA"/>
</dbReference>
<evidence type="ECO:0000313" key="2">
    <source>
        <dbReference type="EMBL" id="VDM00554.1"/>
    </source>
</evidence>
<evidence type="ECO:0000313" key="3">
    <source>
        <dbReference type="Proteomes" id="UP000275846"/>
    </source>
</evidence>
<keyword evidence="3" id="KW-1185">Reference proteome</keyword>
<evidence type="ECO:0000256" key="1">
    <source>
        <dbReference type="SAM" id="MobiDB-lite"/>
    </source>
</evidence>
<feature type="compositionally biased region" description="Basic and acidic residues" evidence="1">
    <location>
        <begin position="1"/>
        <end position="14"/>
    </location>
</feature>
<feature type="region of interest" description="Disordered" evidence="1">
    <location>
        <begin position="1"/>
        <end position="39"/>
    </location>
</feature>
<dbReference type="Proteomes" id="UP000275846">
    <property type="component" value="Unassembled WGS sequence"/>
</dbReference>
<gene>
    <name evidence="2" type="ORF">SSLN_LOCUS14168</name>
</gene>